<evidence type="ECO:0000313" key="1">
    <source>
        <dbReference type="EMBL" id="GAU97420.1"/>
    </source>
</evidence>
<dbReference type="EMBL" id="BDGG01000004">
    <property type="protein sequence ID" value="GAU97420.1"/>
    <property type="molecule type" value="Genomic_DNA"/>
</dbReference>
<accession>A0A1D1V937</accession>
<dbReference type="AlphaFoldDB" id="A0A1D1V937"/>
<name>A0A1D1V937_RAMVA</name>
<proteinExistence type="predicted"/>
<sequence length="58" mass="6516">MALERYAGVGPVVMSSRIPPWSSYKSKQTAMQTSMETHANMVYVVYSEGRGSNMDLRE</sequence>
<comment type="caution">
    <text evidence="1">The sequence shown here is derived from an EMBL/GenBank/DDBJ whole genome shotgun (WGS) entry which is preliminary data.</text>
</comment>
<dbReference type="Proteomes" id="UP000186922">
    <property type="component" value="Unassembled WGS sequence"/>
</dbReference>
<organism evidence="1 2">
    <name type="scientific">Ramazzottius varieornatus</name>
    <name type="common">Water bear</name>
    <name type="synonym">Tardigrade</name>
    <dbReference type="NCBI Taxonomy" id="947166"/>
    <lineage>
        <taxon>Eukaryota</taxon>
        <taxon>Metazoa</taxon>
        <taxon>Ecdysozoa</taxon>
        <taxon>Tardigrada</taxon>
        <taxon>Eutardigrada</taxon>
        <taxon>Parachela</taxon>
        <taxon>Hypsibioidea</taxon>
        <taxon>Ramazzottiidae</taxon>
        <taxon>Ramazzottius</taxon>
    </lineage>
</organism>
<protein>
    <submittedName>
        <fullName evidence="1">Uncharacterized protein</fullName>
    </submittedName>
</protein>
<evidence type="ECO:0000313" key="2">
    <source>
        <dbReference type="Proteomes" id="UP000186922"/>
    </source>
</evidence>
<reference evidence="1 2" key="1">
    <citation type="journal article" date="2016" name="Nat. Commun.">
        <title>Extremotolerant tardigrade genome and improved radiotolerance of human cultured cells by tardigrade-unique protein.</title>
        <authorList>
            <person name="Hashimoto T."/>
            <person name="Horikawa D.D."/>
            <person name="Saito Y."/>
            <person name="Kuwahara H."/>
            <person name="Kozuka-Hata H."/>
            <person name="Shin-I T."/>
            <person name="Minakuchi Y."/>
            <person name="Ohishi K."/>
            <person name="Motoyama A."/>
            <person name="Aizu T."/>
            <person name="Enomoto A."/>
            <person name="Kondo K."/>
            <person name="Tanaka S."/>
            <person name="Hara Y."/>
            <person name="Koshikawa S."/>
            <person name="Sagara H."/>
            <person name="Miura T."/>
            <person name="Yokobori S."/>
            <person name="Miyagawa K."/>
            <person name="Suzuki Y."/>
            <person name="Kubo T."/>
            <person name="Oyama M."/>
            <person name="Kohara Y."/>
            <person name="Fujiyama A."/>
            <person name="Arakawa K."/>
            <person name="Katayama T."/>
            <person name="Toyoda A."/>
            <person name="Kunieda T."/>
        </authorList>
    </citation>
    <scope>NUCLEOTIDE SEQUENCE [LARGE SCALE GENOMIC DNA]</scope>
    <source>
        <strain evidence="1 2">YOKOZUNA-1</strain>
    </source>
</reference>
<gene>
    <name evidence="1" type="primary">RvY_08722-1</name>
    <name evidence="1" type="synonym">RvY_08722.1</name>
    <name evidence="1" type="ORF">RvY_08722</name>
</gene>
<keyword evidence="2" id="KW-1185">Reference proteome</keyword>